<gene>
    <name evidence="3" type="ORF">GCM10009539_04210</name>
</gene>
<comment type="caution">
    <text evidence="3">The sequence shown here is derived from an EMBL/GenBank/DDBJ whole genome shotgun (WGS) entry which is preliminary data.</text>
</comment>
<name>A0ABP3D335_9ACTN</name>
<keyword evidence="4" id="KW-1185">Reference proteome</keyword>
<dbReference type="Pfam" id="PF13460">
    <property type="entry name" value="NAD_binding_10"/>
    <property type="match status" value="1"/>
</dbReference>
<evidence type="ECO:0000313" key="4">
    <source>
        <dbReference type="Proteomes" id="UP001500967"/>
    </source>
</evidence>
<reference evidence="4" key="1">
    <citation type="journal article" date="2019" name="Int. J. Syst. Evol. Microbiol.">
        <title>The Global Catalogue of Microorganisms (GCM) 10K type strain sequencing project: providing services to taxonomists for standard genome sequencing and annotation.</title>
        <authorList>
            <consortium name="The Broad Institute Genomics Platform"/>
            <consortium name="The Broad Institute Genome Sequencing Center for Infectious Disease"/>
            <person name="Wu L."/>
            <person name="Ma J."/>
        </authorList>
    </citation>
    <scope>NUCLEOTIDE SEQUENCE [LARGE SCALE GENOMIC DNA]</scope>
    <source>
        <strain evidence="4">JCM 10425</strain>
    </source>
</reference>
<sequence>MKIVVVGGAGRVGRALVANVREHGHEVVVADVTTGFDTIAGTGLDEALDGATATVDVTNSPDMAEGPATEFFRTSVRNLLAAESKAGVRHHVLLSIVGVDRPHDLGYYRAKVAQEHAVRDGDVPYTIVRSTQFFDFLALLVGDGAPGEPVRLPGTMVQPIAVPDLVDLLTTIVSEPPVEDVVEVAGPEAMGLDEFARRLLAARGDERAVVTDPSVAPFFGVPLSERLLLPGSGARLGRTRLTDWVTS</sequence>
<organism evidence="3 4">
    <name type="scientific">Cryptosporangium japonicum</name>
    <dbReference type="NCBI Taxonomy" id="80872"/>
    <lineage>
        <taxon>Bacteria</taxon>
        <taxon>Bacillati</taxon>
        <taxon>Actinomycetota</taxon>
        <taxon>Actinomycetes</taxon>
        <taxon>Cryptosporangiales</taxon>
        <taxon>Cryptosporangiaceae</taxon>
        <taxon>Cryptosporangium</taxon>
    </lineage>
</organism>
<dbReference type="PANTHER" id="PTHR42748:SF3">
    <property type="entry name" value="BLL4366 PROTEIN"/>
    <property type="match status" value="1"/>
</dbReference>
<dbReference type="InterPro" id="IPR036291">
    <property type="entry name" value="NAD(P)-bd_dom_sf"/>
</dbReference>
<evidence type="ECO:0000313" key="3">
    <source>
        <dbReference type="EMBL" id="GAA0222190.1"/>
    </source>
</evidence>
<dbReference type="PANTHER" id="PTHR42748">
    <property type="entry name" value="NITROGEN METABOLITE REPRESSION PROTEIN NMRA FAMILY MEMBER"/>
    <property type="match status" value="1"/>
</dbReference>
<dbReference type="InterPro" id="IPR016040">
    <property type="entry name" value="NAD(P)-bd_dom"/>
</dbReference>
<feature type="domain" description="NAD(P)-binding" evidence="2">
    <location>
        <begin position="8"/>
        <end position="133"/>
    </location>
</feature>
<accession>A0ABP3D335</accession>
<dbReference type="InterPro" id="IPR051164">
    <property type="entry name" value="NmrA-like_oxidored"/>
</dbReference>
<dbReference type="Gene3D" id="3.40.50.720">
    <property type="entry name" value="NAD(P)-binding Rossmann-like Domain"/>
    <property type="match status" value="1"/>
</dbReference>
<dbReference type="Proteomes" id="UP001500967">
    <property type="component" value="Unassembled WGS sequence"/>
</dbReference>
<keyword evidence="1" id="KW-0521">NADP</keyword>
<protein>
    <submittedName>
        <fullName evidence="3">SDR family oxidoreductase</fullName>
    </submittedName>
</protein>
<dbReference type="EMBL" id="BAAAGX010000003">
    <property type="protein sequence ID" value="GAA0222190.1"/>
    <property type="molecule type" value="Genomic_DNA"/>
</dbReference>
<evidence type="ECO:0000256" key="1">
    <source>
        <dbReference type="ARBA" id="ARBA00022857"/>
    </source>
</evidence>
<dbReference type="RefSeq" id="WP_344646993.1">
    <property type="nucleotide sequence ID" value="NZ_BAAAGX010000003.1"/>
</dbReference>
<evidence type="ECO:0000259" key="2">
    <source>
        <dbReference type="Pfam" id="PF13460"/>
    </source>
</evidence>
<proteinExistence type="predicted"/>
<dbReference type="SUPFAM" id="SSF51735">
    <property type="entry name" value="NAD(P)-binding Rossmann-fold domains"/>
    <property type="match status" value="1"/>
</dbReference>